<dbReference type="AlphaFoldDB" id="A0A194X730"/>
<dbReference type="STRING" id="149040.A0A194X730"/>
<dbReference type="Proteomes" id="UP000070700">
    <property type="component" value="Unassembled WGS sequence"/>
</dbReference>
<keyword evidence="2" id="KW-0456">Lyase</keyword>
<dbReference type="InterPro" id="IPR024535">
    <property type="entry name" value="RHGA/B-epi-like_pectate_lyase"/>
</dbReference>
<dbReference type="EMBL" id="KQ947417">
    <property type="protein sequence ID" value="KUJ15980.1"/>
    <property type="molecule type" value="Genomic_DNA"/>
</dbReference>
<dbReference type="Gene3D" id="2.160.20.10">
    <property type="entry name" value="Single-stranded right-handed beta-helix, Pectin lyase-like"/>
    <property type="match status" value="2"/>
</dbReference>
<dbReference type="KEGG" id="psco:LY89DRAFT_750088"/>
<dbReference type="InterPro" id="IPR012334">
    <property type="entry name" value="Pectin_lyas_fold"/>
</dbReference>
<accession>A0A194X730</accession>
<dbReference type="FunFam" id="2.160.20.10:FF:000049">
    <property type="entry name" value="Putative exo-beta-1,3-glucanase"/>
    <property type="match status" value="1"/>
</dbReference>
<dbReference type="GO" id="GO:0016829">
    <property type="term" value="F:lyase activity"/>
    <property type="evidence" value="ECO:0007669"/>
    <property type="project" value="UniProtKB-KW"/>
</dbReference>
<evidence type="ECO:0000313" key="2">
    <source>
        <dbReference type="EMBL" id="KUJ15980.1"/>
    </source>
</evidence>
<dbReference type="OrthoDB" id="1046782at2759"/>
<dbReference type="GO" id="GO:0004650">
    <property type="term" value="F:polygalacturonase activity"/>
    <property type="evidence" value="ECO:0007669"/>
    <property type="project" value="InterPro"/>
</dbReference>
<sequence length="1145" mass="123132">MGVNASWLVYRDVTNPMFAGGAKGDGKTDDTAAINAAIAYGGNCGSNCLSSSVKGTFIFFPPGTYLVSTPIEAYYYSQIVGDALSPPTLKASANFVGLGVIESDVYIPIDNGDEWYINQSNFYRQVRNMNIDIIDTTTASVAGVHWQVAQATSITNCRVYAPTTAGTTAMGMFTENGSSGSMSDCFFFGGQYGIYGGNQQYTVRNFEQSSQTTASICLIWDWGWTWSQLVITNSPIGIKLINPQDTTGQQAGSIYVLDSLFENVETAIFANQLPAAVLESSVITLDNIGVLNVGSMIGFVDGNVLDIDPIDLNFLIIGNIQDTGSYYGMYYFNANTPDPSMLDSSTSGYFRQQYFSKSRPQYESLTTADIINVKDRGVKGDGSTDDTAAIQAVLAMATTDNLIYFPAGSYIITSTLILQSGSRITGQVWSQLVASGTYFADMTKPQVMLKVGNYGDVGTVEISDMLFTSKGALPGLVMVEWNMAADSQGSVGLWDSHFRVGGAFGTELQVAQCPKTIPQIQTGCIAATMMLHLTSSSNGYFENMWAWAADHDLDDPTNTMVSVGVARGILVESQGPTWMLGTASEHSILYQYNFYGTTNTLAGMIQTESPYYQYAAATESPGPFNASVGLFSNDPVFPDASCDASSLLCSFSWAVVIEATTNLSIPGAGLYSWFDNYDQSVCVDAQNCQQRLVNNQGSNDQLLIWNLVTIGAVEMLSDTNTDTIIYAKNNTQANIHPFWSVLGAYADDFATEPSTCADNDTSAACDTAETCDFTLEFDTLDELSAATGTFPQICTEYYALGTLGFLLDAAIDNYTAADDGYDGVFGDYVTFTKQMIPTALQTFMGPPNSSSPAGGPGNKYFTCELSEGGVVKIPNQPCPVCILSLQYDFFTVFTMTYTLENSTGFFDELADTYGIEESWVDFTTVKTVVDCSAGSGRACAPINIAQVGFPTDSGNVTVSNPKDVISDALPTVANLSVTIIARQLELVTGAWYGPTDDLVQVISMPVFLIVQAISDMNEVKTVGQQEEKELKQQLTWEILGIIFAFIPFLDDLTPEIEGLDLVLSFVDAGANTALAIADIVANPMSAPMEIFGLLTGGGVRDEDDFASMAATRKEEVTEADIGKIGTTFEKLDTALQSLITKGCKA</sequence>
<proteinExistence type="predicted"/>
<dbReference type="InParanoid" id="A0A194X730"/>
<gene>
    <name evidence="2" type="ORF">LY89DRAFT_750088</name>
</gene>
<keyword evidence="3" id="KW-1185">Reference proteome</keyword>
<evidence type="ECO:0000259" key="1">
    <source>
        <dbReference type="Pfam" id="PF12708"/>
    </source>
</evidence>
<organism evidence="2 3">
    <name type="scientific">Mollisia scopiformis</name>
    <name type="common">Conifer needle endophyte fungus</name>
    <name type="synonym">Phialocephala scopiformis</name>
    <dbReference type="NCBI Taxonomy" id="149040"/>
    <lineage>
        <taxon>Eukaryota</taxon>
        <taxon>Fungi</taxon>
        <taxon>Dikarya</taxon>
        <taxon>Ascomycota</taxon>
        <taxon>Pezizomycotina</taxon>
        <taxon>Leotiomycetes</taxon>
        <taxon>Helotiales</taxon>
        <taxon>Mollisiaceae</taxon>
        <taxon>Mollisia</taxon>
    </lineage>
</organism>
<dbReference type="CDD" id="cd23668">
    <property type="entry name" value="GH55_beta13glucanase-like"/>
    <property type="match status" value="1"/>
</dbReference>
<feature type="domain" description="Rhamnogalacturonase A/B/Epimerase-like pectate lyase" evidence="1">
    <location>
        <begin position="370"/>
        <end position="427"/>
    </location>
</feature>
<reference evidence="2 3" key="1">
    <citation type="submission" date="2015-10" db="EMBL/GenBank/DDBJ databases">
        <title>Full genome of DAOMC 229536 Phialocephala scopiformis, a fungal endophyte of spruce producing the potent anti-insectan compound rugulosin.</title>
        <authorList>
            <consortium name="DOE Joint Genome Institute"/>
            <person name="Walker A.K."/>
            <person name="Frasz S.L."/>
            <person name="Seifert K.A."/>
            <person name="Miller J.D."/>
            <person name="Mondo S.J."/>
            <person name="Labutti K."/>
            <person name="Lipzen A."/>
            <person name="Dockter R."/>
            <person name="Kennedy M."/>
            <person name="Grigoriev I.V."/>
            <person name="Spatafora J.W."/>
        </authorList>
    </citation>
    <scope>NUCLEOTIDE SEQUENCE [LARGE SCALE GENOMIC DNA]</scope>
    <source>
        <strain evidence="2 3">CBS 120377</strain>
    </source>
</reference>
<dbReference type="RefSeq" id="XP_018070335.1">
    <property type="nucleotide sequence ID" value="XM_018221187.1"/>
</dbReference>
<dbReference type="InterPro" id="IPR011050">
    <property type="entry name" value="Pectin_lyase_fold/virulence"/>
</dbReference>
<dbReference type="PANTHER" id="PTHR33928">
    <property type="entry name" value="POLYGALACTURONASE QRT3"/>
    <property type="match status" value="1"/>
</dbReference>
<dbReference type="SUPFAM" id="SSF51126">
    <property type="entry name" value="Pectin lyase-like"/>
    <property type="match status" value="2"/>
</dbReference>
<name>A0A194X730_MOLSC</name>
<protein>
    <submittedName>
        <fullName evidence="2">Pectin lyase-like protein</fullName>
    </submittedName>
</protein>
<dbReference type="PANTHER" id="PTHR33928:SF2">
    <property type="entry name" value="PECTATE LYASE SUPERFAMILY PROTEIN DOMAIN-CONTAINING PROTEIN-RELATED"/>
    <property type="match status" value="1"/>
</dbReference>
<feature type="domain" description="Rhamnogalacturonase A/B/Epimerase-like pectate lyase" evidence="1">
    <location>
        <begin position="21"/>
        <end position="238"/>
    </location>
</feature>
<dbReference type="Pfam" id="PF12708">
    <property type="entry name" value="Pect-lyase_RHGA_epim"/>
    <property type="match status" value="2"/>
</dbReference>
<dbReference type="InterPro" id="IPR039279">
    <property type="entry name" value="QRT3-like"/>
</dbReference>
<evidence type="ECO:0000313" key="3">
    <source>
        <dbReference type="Proteomes" id="UP000070700"/>
    </source>
</evidence>
<dbReference type="GeneID" id="28830913"/>